<gene>
    <name evidence="1" type="ORF">EHQ62_01890</name>
</gene>
<dbReference type="AlphaFoldDB" id="A0A4Z1A6Z0"/>
<protein>
    <submittedName>
        <fullName evidence="1">Uncharacterized protein</fullName>
    </submittedName>
</protein>
<evidence type="ECO:0000313" key="2">
    <source>
        <dbReference type="Proteomes" id="UP000297567"/>
    </source>
</evidence>
<name>A0A4Z1A6Z0_9LEPT</name>
<evidence type="ECO:0000313" key="1">
    <source>
        <dbReference type="EMBL" id="TGL75603.1"/>
    </source>
</evidence>
<dbReference type="EMBL" id="RQGH01000007">
    <property type="protein sequence ID" value="TGL75603.1"/>
    <property type="molecule type" value="Genomic_DNA"/>
</dbReference>
<organism evidence="1 2">
    <name type="scientific">Leptospira jelokensis</name>
    <dbReference type="NCBI Taxonomy" id="2484931"/>
    <lineage>
        <taxon>Bacteria</taxon>
        <taxon>Pseudomonadati</taxon>
        <taxon>Spirochaetota</taxon>
        <taxon>Spirochaetia</taxon>
        <taxon>Leptospirales</taxon>
        <taxon>Leptospiraceae</taxon>
        <taxon>Leptospira</taxon>
    </lineage>
</organism>
<proteinExistence type="predicted"/>
<comment type="caution">
    <text evidence="1">The sequence shown here is derived from an EMBL/GenBank/DDBJ whole genome shotgun (WGS) entry which is preliminary data.</text>
</comment>
<sequence>MFIRVILVLFFGFLFLGKSHAQWIGTSFAETNEILQFEKNFEETSQENESVFHSYGLLFPSIQYLFLSISESNPEILFSPNISLLKLRGPPSQT</sequence>
<reference evidence="1" key="1">
    <citation type="journal article" date="2019" name="PLoS Negl. Trop. Dis.">
        <title>Revisiting the worldwide diversity of Leptospira species in the environment.</title>
        <authorList>
            <person name="Vincent A.T."/>
            <person name="Schiettekatte O."/>
            <person name="Bourhy P."/>
            <person name="Veyrier F.J."/>
            <person name="Picardeau M."/>
        </authorList>
    </citation>
    <scope>NUCLEOTIDE SEQUENCE [LARGE SCALE GENOMIC DNA]</scope>
    <source>
        <strain evidence="1">201702451</strain>
    </source>
</reference>
<dbReference type="Proteomes" id="UP000297567">
    <property type="component" value="Unassembled WGS sequence"/>
</dbReference>
<dbReference type="OrthoDB" id="9931325at2"/>
<dbReference type="RefSeq" id="WP_135640551.1">
    <property type="nucleotide sequence ID" value="NZ_RQGH01000007.1"/>
</dbReference>
<keyword evidence="2" id="KW-1185">Reference proteome</keyword>
<accession>A0A4Z1A6Z0</accession>